<gene>
    <name evidence="3 6" type="primary">gcvH</name>
    <name evidence="6" type="ORF">E6K76_03710</name>
</gene>
<dbReference type="Pfam" id="PF01597">
    <property type="entry name" value="GCV_H"/>
    <property type="match status" value="1"/>
</dbReference>
<dbReference type="InterPro" id="IPR011053">
    <property type="entry name" value="Single_hybrid_motif"/>
</dbReference>
<name>A0A538T857_UNCEI</name>
<dbReference type="InterPro" id="IPR000089">
    <property type="entry name" value="Biotin_lipoyl"/>
</dbReference>
<comment type="function">
    <text evidence="3">The glycine cleavage system catalyzes the degradation of glycine. The H protein shuttles the methylamine group of glycine from the P protein to the T protein.</text>
</comment>
<dbReference type="GO" id="GO:0019464">
    <property type="term" value="P:glycine decarboxylation via glycine cleavage system"/>
    <property type="evidence" value="ECO:0007669"/>
    <property type="project" value="UniProtKB-UniRule"/>
</dbReference>
<dbReference type="CDD" id="cd06848">
    <property type="entry name" value="GCS_H"/>
    <property type="match status" value="1"/>
</dbReference>
<accession>A0A538T857</accession>
<evidence type="ECO:0000256" key="3">
    <source>
        <dbReference type="HAMAP-Rule" id="MF_00272"/>
    </source>
</evidence>
<evidence type="ECO:0000256" key="1">
    <source>
        <dbReference type="ARBA" id="ARBA00009249"/>
    </source>
</evidence>
<dbReference type="EMBL" id="VBOW01000019">
    <property type="protein sequence ID" value="TMQ59821.1"/>
    <property type="molecule type" value="Genomic_DNA"/>
</dbReference>
<evidence type="ECO:0000313" key="7">
    <source>
        <dbReference type="Proteomes" id="UP000316852"/>
    </source>
</evidence>
<reference evidence="6 7" key="1">
    <citation type="journal article" date="2019" name="Nat. Microbiol.">
        <title>Mediterranean grassland soil C-N compound turnover is dependent on rainfall and depth, and is mediated by genomically divergent microorganisms.</title>
        <authorList>
            <person name="Diamond S."/>
            <person name="Andeer P.F."/>
            <person name="Li Z."/>
            <person name="Crits-Christoph A."/>
            <person name="Burstein D."/>
            <person name="Anantharaman K."/>
            <person name="Lane K.R."/>
            <person name="Thomas B.C."/>
            <person name="Pan C."/>
            <person name="Northen T.R."/>
            <person name="Banfield J.F."/>
        </authorList>
    </citation>
    <scope>NUCLEOTIDE SEQUENCE [LARGE SCALE GENOMIC DNA]</scope>
    <source>
        <strain evidence="6">WS_6</strain>
    </source>
</reference>
<dbReference type="Gene3D" id="2.40.50.100">
    <property type="match status" value="1"/>
</dbReference>
<dbReference type="NCBIfam" id="NF002270">
    <property type="entry name" value="PRK01202.1"/>
    <property type="match status" value="1"/>
</dbReference>
<dbReference type="PROSITE" id="PS50968">
    <property type="entry name" value="BIOTINYL_LIPOYL"/>
    <property type="match status" value="1"/>
</dbReference>
<evidence type="ECO:0000313" key="6">
    <source>
        <dbReference type="EMBL" id="TMQ59821.1"/>
    </source>
</evidence>
<dbReference type="InterPro" id="IPR002930">
    <property type="entry name" value="GCV_H"/>
</dbReference>
<dbReference type="GO" id="GO:0005960">
    <property type="term" value="C:glycine cleavage complex"/>
    <property type="evidence" value="ECO:0007669"/>
    <property type="project" value="InterPro"/>
</dbReference>
<dbReference type="HAMAP" id="MF_00272">
    <property type="entry name" value="GcvH"/>
    <property type="match status" value="1"/>
</dbReference>
<evidence type="ECO:0000259" key="5">
    <source>
        <dbReference type="PROSITE" id="PS50968"/>
    </source>
</evidence>
<dbReference type="InterPro" id="IPR033753">
    <property type="entry name" value="GCV_H/Fam206"/>
</dbReference>
<comment type="subunit">
    <text evidence="3">The glycine cleavage system is composed of four proteins: P, T, L and H.</text>
</comment>
<dbReference type="PANTHER" id="PTHR11715">
    <property type="entry name" value="GLYCINE CLEAVAGE SYSTEM H PROTEIN"/>
    <property type="match status" value="1"/>
</dbReference>
<dbReference type="Proteomes" id="UP000316852">
    <property type="component" value="Unassembled WGS sequence"/>
</dbReference>
<sequence>MKVPKELRYTKEHEWVRVRGQEAEVGITDFAQGELGDVVFVELPNVGERVTQMKSFGTIDAVKTVSDLFAPVSGEVVAINTDLKDNPALINQSPYEKGWMIRIRVASPAEVDSLLSAEAYEKALGAHA</sequence>
<comment type="caution">
    <text evidence="6">The sequence shown here is derived from an EMBL/GenBank/DDBJ whole genome shotgun (WGS) entry which is preliminary data.</text>
</comment>
<organism evidence="6 7">
    <name type="scientific">Eiseniibacteriota bacterium</name>
    <dbReference type="NCBI Taxonomy" id="2212470"/>
    <lineage>
        <taxon>Bacteria</taxon>
        <taxon>Candidatus Eiseniibacteriota</taxon>
    </lineage>
</organism>
<feature type="modified residue" description="N6-lipoyllysine" evidence="3 4">
    <location>
        <position position="63"/>
    </location>
</feature>
<dbReference type="GO" id="GO:0005829">
    <property type="term" value="C:cytosol"/>
    <property type="evidence" value="ECO:0007669"/>
    <property type="project" value="TreeGrafter"/>
</dbReference>
<dbReference type="PANTHER" id="PTHR11715:SF3">
    <property type="entry name" value="GLYCINE CLEAVAGE SYSTEM H PROTEIN-RELATED"/>
    <property type="match status" value="1"/>
</dbReference>
<comment type="cofactor">
    <cofactor evidence="3">
        <name>(R)-lipoate</name>
        <dbReference type="ChEBI" id="CHEBI:83088"/>
    </cofactor>
    <text evidence="3">Binds 1 lipoyl cofactor covalently.</text>
</comment>
<dbReference type="SUPFAM" id="SSF51230">
    <property type="entry name" value="Single hybrid motif"/>
    <property type="match status" value="1"/>
</dbReference>
<keyword evidence="2 3" id="KW-0450">Lipoyl</keyword>
<dbReference type="InterPro" id="IPR017453">
    <property type="entry name" value="GCV_H_sub"/>
</dbReference>
<feature type="domain" description="Lipoyl-binding" evidence="5">
    <location>
        <begin position="22"/>
        <end position="104"/>
    </location>
</feature>
<evidence type="ECO:0000256" key="2">
    <source>
        <dbReference type="ARBA" id="ARBA00022823"/>
    </source>
</evidence>
<comment type="similarity">
    <text evidence="1 3">Belongs to the GcvH family.</text>
</comment>
<proteinExistence type="inferred from homology"/>
<protein>
    <recommendedName>
        <fullName evidence="3">Glycine cleavage system H protein</fullName>
    </recommendedName>
</protein>
<evidence type="ECO:0000256" key="4">
    <source>
        <dbReference type="PIRSR" id="PIRSR617453-50"/>
    </source>
</evidence>
<dbReference type="NCBIfam" id="TIGR00527">
    <property type="entry name" value="gcvH"/>
    <property type="match status" value="1"/>
</dbReference>
<dbReference type="GO" id="GO:0009249">
    <property type="term" value="P:protein lipoylation"/>
    <property type="evidence" value="ECO:0007669"/>
    <property type="project" value="TreeGrafter"/>
</dbReference>
<dbReference type="AlphaFoldDB" id="A0A538T857"/>